<dbReference type="KEGG" id="bbro:BAU06_15660"/>
<dbReference type="InterPro" id="IPR001647">
    <property type="entry name" value="HTH_TetR"/>
</dbReference>
<dbReference type="EMBL" id="CP016171">
    <property type="protein sequence ID" value="ANN72634.1"/>
    <property type="molecule type" value="Genomic_DNA"/>
</dbReference>
<dbReference type="EMBL" id="CP016170">
    <property type="protein sequence ID" value="ANN67545.1"/>
    <property type="molecule type" value="Genomic_DNA"/>
</dbReference>
<dbReference type="PRINTS" id="PR00455">
    <property type="entry name" value="HTHTETR"/>
</dbReference>
<dbReference type="InterPro" id="IPR009057">
    <property type="entry name" value="Homeodomain-like_sf"/>
</dbReference>
<dbReference type="SUPFAM" id="SSF46689">
    <property type="entry name" value="Homeodomain-like"/>
    <property type="match status" value="1"/>
</dbReference>
<feature type="DNA-binding region" description="H-T-H motif" evidence="2">
    <location>
        <begin position="29"/>
        <end position="48"/>
    </location>
</feature>
<gene>
    <name evidence="4" type="ORF">BAU06_15660</name>
    <name evidence="5" type="ORF">BAU08_15890</name>
</gene>
<keyword evidence="1 2" id="KW-0238">DNA-binding</keyword>
<evidence type="ECO:0000256" key="1">
    <source>
        <dbReference type="ARBA" id="ARBA00023125"/>
    </source>
</evidence>
<reference evidence="6 7" key="1">
    <citation type="submission" date="2016-06" db="EMBL/GenBank/DDBJ databases">
        <title>Complete genome sequences of Bordetella bronchialis and Bordetella flabilis.</title>
        <authorList>
            <person name="LiPuma J.J."/>
            <person name="Spilker T."/>
        </authorList>
    </citation>
    <scope>NUCLEOTIDE SEQUENCE [LARGE SCALE GENOMIC DNA]</scope>
    <source>
        <strain evidence="5 7">AU17976</strain>
        <strain evidence="4 6">AU3182</strain>
    </source>
</reference>
<dbReference type="PANTHER" id="PTHR30055">
    <property type="entry name" value="HTH-TYPE TRANSCRIPTIONAL REGULATOR RUTR"/>
    <property type="match status" value="1"/>
</dbReference>
<sequence>MARPRSEDKRDAILAGAAQALAAEGEAATTARIARLAGVAEGTIFTYFDSKDVLLNELYVSLKAGLRQAMLDGFPRGGSLERRVRHVWDAYIGWGLANPDGRKALRQLDVSGRIDARHRAAGAEGFGEISAMLRERLGAPGALPEEEVKAFRGALFTSLAATTMEFIARDPGSAEGYREQGFRALWAVLKAG</sequence>
<dbReference type="Gene3D" id="1.10.357.10">
    <property type="entry name" value="Tetracycline Repressor, domain 2"/>
    <property type="match status" value="1"/>
</dbReference>
<evidence type="ECO:0000313" key="4">
    <source>
        <dbReference type="EMBL" id="ANN67545.1"/>
    </source>
</evidence>
<dbReference type="PROSITE" id="PS50977">
    <property type="entry name" value="HTH_TETR_2"/>
    <property type="match status" value="1"/>
</dbReference>
<keyword evidence="6" id="KW-1185">Reference proteome</keyword>
<evidence type="ECO:0000313" key="7">
    <source>
        <dbReference type="Proteomes" id="UP000092213"/>
    </source>
</evidence>
<proteinExistence type="predicted"/>
<dbReference type="RefSeq" id="WP_066351451.1">
    <property type="nucleotide sequence ID" value="NZ_CBCSFJ010000001.1"/>
</dbReference>
<dbReference type="PANTHER" id="PTHR30055:SF222">
    <property type="entry name" value="REGULATORY PROTEIN"/>
    <property type="match status" value="1"/>
</dbReference>
<name>A0A193FIP7_9BORD</name>
<accession>A0A193FIP7</accession>
<dbReference type="STRING" id="463025.BAU08_15890"/>
<evidence type="ECO:0000256" key="2">
    <source>
        <dbReference type="PROSITE-ProRule" id="PRU00335"/>
    </source>
</evidence>
<evidence type="ECO:0000313" key="5">
    <source>
        <dbReference type="EMBL" id="ANN72634.1"/>
    </source>
</evidence>
<evidence type="ECO:0000313" key="6">
    <source>
        <dbReference type="Proteomes" id="UP000091897"/>
    </source>
</evidence>
<dbReference type="Proteomes" id="UP000091897">
    <property type="component" value="Chromosome"/>
</dbReference>
<protein>
    <submittedName>
        <fullName evidence="5">TetR family transcriptional regulator</fullName>
    </submittedName>
</protein>
<dbReference type="Pfam" id="PF00440">
    <property type="entry name" value="TetR_N"/>
    <property type="match status" value="1"/>
</dbReference>
<dbReference type="OrthoDB" id="63332at2"/>
<organism evidence="5 7">
    <name type="scientific">Bordetella bronchialis</name>
    <dbReference type="NCBI Taxonomy" id="463025"/>
    <lineage>
        <taxon>Bacteria</taxon>
        <taxon>Pseudomonadati</taxon>
        <taxon>Pseudomonadota</taxon>
        <taxon>Betaproteobacteria</taxon>
        <taxon>Burkholderiales</taxon>
        <taxon>Alcaligenaceae</taxon>
        <taxon>Bordetella</taxon>
    </lineage>
</organism>
<evidence type="ECO:0000259" key="3">
    <source>
        <dbReference type="PROSITE" id="PS50977"/>
    </source>
</evidence>
<dbReference type="InterPro" id="IPR050109">
    <property type="entry name" value="HTH-type_TetR-like_transc_reg"/>
</dbReference>
<dbReference type="AlphaFoldDB" id="A0A193FIP7"/>
<feature type="domain" description="HTH tetR-type" evidence="3">
    <location>
        <begin position="7"/>
        <end position="66"/>
    </location>
</feature>
<dbReference type="GO" id="GO:0003677">
    <property type="term" value="F:DNA binding"/>
    <property type="evidence" value="ECO:0007669"/>
    <property type="project" value="UniProtKB-UniRule"/>
</dbReference>
<dbReference type="Proteomes" id="UP000092213">
    <property type="component" value="Chromosome"/>
</dbReference>